<dbReference type="EMBL" id="MN233792">
    <property type="protein sequence ID" value="QHB21772.1"/>
    <property type="molecule type" value="Genomic_DNA"/>
</dbReference>
<keyword evidence="2" id="KW-1185">Reference proteome</keyword>
<protein>
    <submittedName>
        <fullName evidence="1">Orf113</fullName>
    </submittedName>
</protein>
<dbReference type="Proteomes" id="UP000830275">
    <property type="component" value="Segment"/>
</dbReference>
<reference evidence="1 2" key="1">
    <citation type="journal article" date="2019" name="Viruses">
        <title>Genome Analysis of a Novel Clade II.b Alphabaculovirus Obtained from Artaxa digramma.</title>
        <authorList>
            <person name="Li J."/>
            <person name="Duan X."/>
            <person name="Wang Q."/>
            <person name="Zhang L."/>
            <person name="Deng F."/>
            <person name="Wang H."/>
            <person name="Hu Z."/>
            <person name="Wang M."/>
            <person name="Wang J."/>
        </authorList>
    </citation>
    <scope>NUCLEOTIDE SEQUENCE [LARGE SCALE GENOMIC DNA]</scope>
    <source>
        <strain evidence="1 2">424</strain>
    </source>
</reference>
<evidence type="ECO:0000313" key="2">
    <source>
        <dbReference type="Proteomes" id="UP000830275"/>
    </source>
</evidence>
<gene>
    <name evidence="1" type="primary">orf113</name>
    <name evidence="1" type="ORF">Eudi_ORF113</name>
</gene>
<accession>A0AAE6UZU3</accession>
<organism evidence="1 2">
    <name type="scientific">Artaxa digramma nucleopolyhedrovirus</name>
    <dbReference type="NCBI Taxonomy" id="3070910"/>
    <lineage>
        <taxon>Viruses</taxon>
        <taxon>Viruses incertae sedis</taxon>
        <taxon>Naldaviricetes</taxon>
        <taxon>Lefavirales</taxon>
        <taxon>Baculoviridae</taxon>
        <taxon>Alphabaculovirus</taxon>
        <taxon>Alphabaculovirus ardigrammae</taxon>
    </lineage>
</organism>
<evidence type="ECO:0000313" key="1">
    <source>
        <dbReference type="EMBL" id="QHB21772.1"/>
    </source>
</evidence>
<sequence length="194" mass="22859">MLIRFIYIYSLFRQSINYPVFLVCGNMSQKNTNDEERRSLNSALTDLHLAANREIAIYENPPMYNNKLLDVELKTLSRPNYLLCTVGVNIDVFMTCNLYLDEQLFEDYGFKMQIEKIVKNNENGDIIEIRRFNIGFGYNVTNTVYYCKNLNQDMTNTVQLLNMVKSFVVQEAFKMSEGAIKLQYQEDFHCYCEY</sequence>
<name>A0AAE6UZU3_9ABAC</name>
<proteinExistence type="predicted"/>